<reference evidence="1 2" key="1">
    <citation type="submission" date="2013-04" db="EMBL/GenBank/DDBJ databases">
        <authorList>
            <person name="Weinstock G."/>
            <person name="Sodergren E."/>
            <person name="Lobos E.A."/>
            <person name="Fulton L."/>
            <person name="Fulton R."/>
            <person name="Courtney L."/>
            <person name="Fronick C."/>
            <person name="O'Laughlin M."/>
            <person name="Godfrey J."/>
            <person name="Wilson R.M."/>
            <person name="Miner T."/>
            <person name="Farmer C."/>
            <person name="Delehaunty K."/>
            <person name="Cordes M."/>
            <person name="Minx P."/>
            <person name="Tomlinson C."/>
            <person name="Chen J."/>
            <person name="Wollam A."/>
            <person name="Pepin K.H."/>
            <person name="Palsikar V.B."/>
            <person name="Zhang X."/>
            <person name="Suruliraj S."/>
            <person name="Perna N.T."/>
            <person name="Plunkett G."/>
            <person name="Warren W."/>
            <person name="Mitreva M."/>
            <person name="Mardis E.R."/>
            <person name="Wilson R.K."/>
        </authorList>
    </citation>
    <scope>NUCLEOTIDE SEQUENCE [LARGE SCALE GENOMIC DNA]</scope>
    <source>
        <strain evidence="1 2">DSM 4568</strain>
    </source>
</reference>
<dbReference type="PATRIC" id="fig|566551.4.peg.1920"/>
<dbReference type="HOGENOM" id="CLU_2141379_0_0_6"/>
<name>S3J9Q4_9ENTR</name>
<evidence type="ECO:0000313" key="1">
    <source>
        <dbReference type="EMBL" id="EPF16857.1"/>
    </source>
</evidence>
<evidence type="ECO:0000313" key="2">
    <source>
        <dbReference type="Proteomes" id="UP000014585"/>
    </source>
</evidence>
<dbReference type="EMBL" id="ATDT01000020">
    <property type="protein sequence ID" value="EPF16857.1"/>
    <property type="molecule type" value="Genomic_DNA"/>
</dbReference>
<dbReference type="AlphaFoldDB" id="S3J9Q4"/>
<comment type="caution">
    <text evidence="1">The sequence shown here is derived from an EMBL/GenBank/DDBJ whole genome shotgun (WGS) entry which is preliminary data.</text>
</comment>
<dbReference type="Proteomes" id="UP000014585">
    <property type="component" value="Unassembled WGS sequence"/>
</dbReference>
<sequence length="112" mass="12379">MEIMNIGVSLAGRMIVQGLSAIKSRATKFGSGVSKLVSSLTRISNSDNRPTKGKEWKRATFPNGVGYANIEHLHMPSRFLSSSETNKKIQFSEFLTRVNSNPELKNKFSSMA</sequence>
<dbReference type="STRING" id="566551.HMPREF0201_02092"/>
<accession>S3J9Q4</accession>
<proteinExistence type="predicted"/>
<gene>
    <name evidence="1" type="ORF">HMPREF0201_02092</name>
</gene>
<organism evidence="1 2">
    <name type="scientific">Cedecea davisae DSM 4568</name>
    <dbReference type="NCBI Taxonomy" id="566551"/>
    <lineage>
        <taxon>Bacteria</taxon>
        <taxon>Pseudomonadati</taxon>
        <taxon>Pseudomonadota</taxon>
        <taxon>Gammaproteobacteria</taxon>
        <taxon>Enterobacterales</taxon>
        <taxon>Enterobacteriaceae</taxon>
        <taxon>Cedecea</taxon>
    </lineage>
</organism>
<protein>
    <submittedName>
        <fullName evidence="1">Uncharacterized protein</fullName>
    </submittedName>
</protein>